<proteinExistence type="predicted"/>
<evidence type="ECO:0000313" key="3">
    <source>
        <dbReference type="Proteomes" id="UP000566819"/>
    </source>
</evidence>
<organism evidence="2 3">
    <name type="scientific">Cudoniella acicularis</name>
    <dbReference type="NCBI Taxonomy" id="354080"/>
    <lineage>
        <taxon>Eukaryota</taxon>
        <taxon>Fungi</taxon>
        <taxon>Dikarya</taxon>
        <taxon>Ascomycota</taxon>
        <taxon>Pezizomycotina</taxon>
        <taxon>Leotiomycetes</taxon>
        <taxon>Helotiales</taxon>
        <taxon>Tricladiaceae</taxon>
        <taxon>Cudoniella</taxon>
    </lineage>
</organism>
<feature type="compositionally biased region" description="Basic and acidic residues" evidence="1">
    <location>
        <begin position="287"/>
        <end position="304"/>
    </location>
</feature>
<gene>
    <name evidence="2" type="ORF">G7Y89_g4843</name>
</gene>
<comment type="caution">
    <text evidence="2">The sequence shown here is derived from an EMBL/GenBank/DDBJ whole genome shotgun (WGS) entry which is preliminary data.</text>
</comment>
<accession>A0A8H4W3X2</accession>
<reference evidence="2 3" key="1">
    <citation type="submission" date="2020-03" db="EMBL/GenBank/DDBJ databases">
        <title>Draft Genome Sequence of Cudoniella acicularis.</title>
        <authorList>
            <person name="Buettner E."/>
            <person name="Kellner H."/>
        </authorList>
    </citation>
    <scope>NUCLEOTIDE SEQUENCE [LARGE SCALE GENOMIC DNA]</scope>
    <source>
        <strain evidence="2 3">DSM 108380</strain>
    </source>
</reference>
<evidence type="ECO:0000256" key="1">
    <source>
        <dbReference type="SAM" id="MobiDB-lite"/>
    </source>
</evidence>
<keyword evidence="3" id="KW-1185">Reference proteome</keyword>
<name>A0A8H4W3X2_9HELO</name>
<feature type="region of interest" description="Disordered" evidence="1">
    <location>
        <begin position="281"/>
        <end position="346"/>
    </location>
</feature>
<evidence type="ECO:0000313" key="2">
    <source>
        <dbReference type="EMBL" id="KAF4633268.1"/>
    </source>
</evidence>
<feature type="compositionally biased region" description="Acidic residues" evidence="1">
    <location>
        <begin position="321"/>
        <end position="335"/>
    </location>
</feature>
<dbReference type="AlphaFoldDB" id="A0A8H4W3X2"/>
<protein>
    <submittedName>
        <fullName evidence="2">Uncharacterized protein</fullName>
    </submittedName>
</protein>
<dbReference type="Proteomes" id="UP000566819">
    <property type="component" value="Unassembled WGS sequence"/>
</dbReference>
<sequence length="346" mass="39744">MSNNNNNDRVYTRPYQKDGAFVQDQNVNLKKAEMKASALRVPAPLQNHRALMSSADLNSLDWDEVVKDHIYNLNRNGVEVVQLVLVSTKWLAEHGFIERLNERLEAKELLIELSDISHEVLKGFGCDASDEARDMRYHQSASMSFGASSNMEITRLQLNYSDINKSIEASLGRAGPLHVDPHDDPTLKSLLFNFSNILETHYPGRFNLPTTRLSAQLNPMEILIFSALRVFTDRTYYEFLMRLYIRDEKEIKARTPEFRQIEADLSRELQGNGQAHLRMARQTIVREPPRAKPDYVKRKKDLEKSGCSVEEQLEEMWANEGEGDDDEDDDDDDEAEQKPAKKRKTG</sequence>
<dbReference type="EMBL" id="JAAMPI010000274">
    <property type="protein sequence ID" value="KAF4633268.1"/>
    <property type="molecule type" value="Genomic_DNA"/>
</dbReference>
<dbReference type="OrthoDB" id="3450125at2759"/>